<keyword evidence="2" id="KW-1133">Transmembrane helix</keyword>
<keyword evidence="2" id="KW-0472">Membrane</keyword>
<feature type="transmembrane region" description="Helical" evidence="2">
    <location>
        <begin position="132"/>
        <end position="155"/>
    </location>
</feature>
<evidence type="ECO:0000256" key="1">
    <source>
        <dbReference type="SAM" id="MobiDB-lite"/>
    </source>
</evidence>
<feature type="domain" description="DUF4396" evidence="3">
    <location>
        <begin position="31"/>
        <end position="160"/>
    </location>
</feature>
<evidence type="ECO:0000259" key="3">
    <source>
        <dbReference type="Pfam" id="PF14342"/>
    </source>
</evidence>
<keyword evidence="2" id="KW-0812">Transmembrane</keyword>
<proteinExistence type="predicted"/>
<evidence type="ECO:0000313" key="5">
    <source>
        <dbReference type="Proteomes" id="UP000251800"/>
    </source>
</evidence>
<keyword evidence="5" id="KW-1185">Reference proteome</keyword>
<gene>
    <name evidence="4" type="ORF">DEH80_00730</name>
</gene>
<dbReference type="OrthoDB" id="1495425at2"/>
<evidence type="ECO:0000256" key="2">
    <source>
        <dbReference type="SAM" id="Phobius"/>
    </source>
</evidence>
<organism evidence="4 5">
    <name type="scientific">Abyssibacter profundi</name>
    <dbReference type="NCBI Taxonomy" id="2182787"/>
    <lineage>
        <taxon>Bacteria</taxon>
        <taxon>Pseudomonadati</taxon>
        <taxon>Pseudomonadota</taxon>
        <taxon>Gammaproteobacteria</taxon>
        <taxon>Chromatiales</taxon>
        <taxon>Oceanococcaceae</taxon>
        <taxon>Abyssibacter</taxon>
    </lineage>
</organism>
<dbReference type="InterPro" id="IPR025509">
    <property type="entry name" value="DUF4396"/>
</dbReference>
<dbReference type="Pfam" id="PF14342">
    <property type="entry name" value="DUF4396"/>
    <property type="match status" value="1"/>
</dbReference>
<feature type="region of interest" description="Disordered" evidence="1">
    <location>
        <begin position="1"/>
        <end position="24"/>
    </location>
</feature>
<feature type="compositionally biased region" description="Basic and acidic residues" evidence="1">
    <location>
        <begin position="1"/>
        <end position="11"/>
    </location>
</feature>
<protein>
    <recommendedName>
        <fullName evidence="3">DUF4396 domain-containing protein</fullName>
    </recommendedName>
</protein>
<dbReference type="AlphaFoldDB" id="A0A363UQG3"/>
<comment type="caution">
    <text evidence="4">The sequence shown here is derived from an EMBL/GenBank/DDBJ whole genome shotgun (WGS) entry which is preliminary data.</text>
</comment>
<dbReference type="Proteomes" id="UP000251800">
    <property type="component" value="Unassembled WGS sequence"/>
</dbReference>
<feature type="transmembrane region" description="Helical" evidence="2">
    <location>
        <begin position="60"/>
        <end position="81"/>
    </location>
</feature>
<dbReference type="RefSeq" id="WP_109718554.1">
    <property type="nucleotide sequence ID" value="NZ_QEQK01000001.1"/>
</dbReference>
<dbReference type="EMBL" id="QEQK01000001">
    <property type="protein sequence ID" value="PWN57698.1"/>
    <property type="molecule type" value="Genomic_DNA"/>
</dbReference>
<reference evidence="4 5" key="1">
    <citation type="submission" date="2018-05" db="EMBL/GenBank/DDBJ databases">
        <title>Abyssibacter profundi OUC007T gen. nov., sp. nov, a marine bacterium isolated from seawater of the Mariana Trench.</title>
        <authorList>
            <person name="Zhou S."/>
        </authorList>
    </citation>
    <scope>NUCLEOTIDE SEQUENCE [LARGE SCALE GENOMIC DNA]</scope>
    <source>
        <strain evidence="4 5">OUC007</strain>
    </source>
</reference>
<feature type="transmembrane region" description="Helical" evidence="2">
    <location>
        <begin position="93"/>
        <end position="112"/>
    </location>
</feature>
<evidence type="ECO:0000313" key="4">
    <source>
        <dbReference type="EMBL" id="PWN57698.1"/>
    </source>
</evidence>
<sequence length="163" mass="17154">MSSSEHAHCSHESSPAETQGAPGGHGTLGMSVHATLHCLTGCSIGEITGLAIGVSLGWPVWATIALATTLAYISGFTLGLWPLVRRGHGWREAFGIIWIGEATSIAVMEIAMNTADYLAGGMTAPSLAHPGFWIGLAVAIPAGFLAAWPVNWWLLRRNLKACH</sequence>
<accession>A0A363UQG3</accession>
<name>A0A363UQG3_9GAMM</name>